<dbReference type="NCBIfam" id="NF009967">
    <property type="entry name" value="PRK13430.1"/>
    <property type="match status" value="1"/>
</dbReference>
<dbReference type="EMBL" id="CAEZUY010000010">
    <property type="protein sequence ID" value="CAB4608292.1"/>
    <property type="molecule type" value="Genomic_DNA"/>
</dbReference>
<keyword evidence="2" id="KW-0813">Transport</keyword>
<dbReference type="Pfam" id="PF00213">
    <property type="entry name" value="OSCP"/>
    <property type="match status" value="1"/>
</dbReference>
<dbReference type="GO" id="GO:0016020">
    <property type="term" value="C:membrane"/>
    <property type="evidence" value="ECO:0007669"/>
    <property type="project" value="UniProtKB-SubCell"/>
</dbReference>
<keyword evidence="3" id="KW-0375">Hydrogen ion transport</keyword>
<dbReference type="PRINTS" id="PR00125">
    <property type="entry name" value="ATPASEDELTA"/>
</dbReference>
<reference evidence="12" key="1">
    <citation type="submission" date="2020-05" db="EMBL/GenBank/DDBJ databases">
        <authorList>
            <person name="Chiriac C."/>
            <person name="Salcher M."/>
            <person name="Ghai R."/>
            <person name="Kavagutti S V."/>
        </authorList>
    </citation>
    <scope>NUCLEOTIDE SEQUENCE</scope>
</reference>
<evidence type="ECO:0000256" key="4">
    <source>
        <dbReference type="ARBA" id="ARBA00023065"/>
    </source>
</evidence>
<dbReference type="GO" id="GO:0046933">
    <property type="term" value="F:proton-transporting ATP synthase activity, rotational mechanism"/>
    <property type="evidence" value="ECO:0007669"/>
    <property type="project" value="InterPro"/>
</dbReference>
<evidence type="ECO:0000313" key="12">
    <source>
        <dbReference type="EMBL" id="CAB5009278.1"/>
    </source>
</evidence>
<sequence>MILMGGSSRQSLVALRGTLDKTISGLASKDCAAISKDLFVALLAVDSSVALRRAFTDPARDAGSKAELLSDLFGGKLGSAAQSLLAATVALRWSSSIQMVDAIEQIAVEAEASAANIDGELDRVHDEIFTFNRLLVENPDLRQAFNTRSDSQERKIDLLNSIFAGKFSAHTVTLLAHAFSGLRGRHVERTVVAYSHAVTERLNRVNAHVRSAVELTDAQKKKLNDALTKYLGQTVHLNVEIDPSVLGGLSVRFEDEIIDGTIINRLAEAGRALAV</sequence>
<evidence type="ECO:0000256" key="1">
    <source>
        <dbReference type="ARBA" id="ARBA00004370"/>
    </source>
</evidence>
<dbReference type="InterPro" id="IPR026015">
    <property type="entry name" value="ATP_synth_OSCP/delta_N_sf"/>
</dbReference>
<evidence type="ECO:0000313" key="11">
    <source>
        <dbReference type="EMBL" id="CAB4956249.1"/>
    </source>
</evidence>
<accession>A0A6J7PVM8</accession>
<comment type="subcellular location">
    <subcellularLocation>
        <location evidence="1">Membrane</location>
    </subcellularLocation>
</comment>
<evidence type="ECO:0000313" key="7">
    <source>
        <dbReference type="EMBL" id="CAB4531797.1"/>
    </source>
</evidence>
<dbReference type="EMBL" id="CAEZSC010000015">
    <property type="protein sequence ID" value="CAB4531797.1"/>
    <property type="molecule type" value="Genomic_DNA"/>
</dbReference>
<evidence type="ECO:0000313" key="10">
    <source>
        <dbReference type="EMBL" id="CAB4900783.1"/>
    </source>
</evidence>
<keyword evidence="4" id="KW-0406">Ion transport</keyword>
<evidence type="ECO:0000256" key="3">
    <source>
        <dbReference type="ARBA" id="ARBA00022781"/>
    </source>
</evidence>
<dbReference type="EMBL" id="CAFBME010000101">
    <property type="protein sequence ID" value="CAB4900783.1"/>
    <property type="molecule type" value="Genomic_DNA"/>
</dbReference>
<dbReference type="EMBL" id="CAFBNS010000026">
    <property type="protein sequence ID" value="CAB4956249.1"/>
    <property type="molecule type" value="Genomic_DNA"/>
</dbReference>
<evidence type="ECO:0000313" key="9">
    <source>
        <dbReference type="EMBL" id="CAB4608292.1"/>
    </source>
</evidence>
<dbReference type="NCBIfam" id="TIGR01145">
    <property type="entry name" value="ATP_synt_delta"/>
    <property type="match status" value="1"/>
</dbReference>
<organism evidence="12">
    <name type="scientific">freshwater metagenome</name>
    <dbReference type="NCBI Taxonomy" id="449393"/>
    <lineage>
        <taxon>unclassified sequences</taxon>
        <taxon>metagenomes</taxon>
        <taxon>ecological metagenomes</taxon>
    </lineage>
</organism>
<evidence type="ECO:0000256" key="6">
    <source>
        <dbReference type="ARBA" id="ARBA00023310"/>
    </source>
</evidence>
<evidence type="ECO:0000256" key="2">
    <source>
        <dbReference type="ARBA" id="ARBA00022448"/>
    </source>
</evidence>
<dbReference type="Gene3D" id="1.10.520.20">
    <property type="entry name" value="N-terminal domain of the delta subunit of the F1F0-ATP synthase"/>
    <property type="match status" value="1"/>
</dbReference>
<dbReference type="EMBL" id="CAEZUD010000024">
    <property type="protein sequence ID" value="CAB4589496.1"/>
    <property type="molecule type" value="Genomic_DNA"/>
</dbReference>
<gene>
    <name evidence="7" type="ORF">UFOPK1380_00400</name>
    <name evidence="8" type="ORF">UFOPK1778_00604</name>
    <name evidence="9" type="ORF">UFOPK1863_00225</name>
    <name evidence="10" type="ORF">UFOPK3555_00885</name>
    <name evidence="11" type="ORF">UFOPK3874_00252</name>
    <name evidence="12" type="ORF">UFOPK4095_00375</name>
</gene>
<proteinExistence type="inferred from homology"/>
<name>A0A6J7PVM8_9ZZZZ</name>
<evidence type="ECO:0000256" key="5">
    <source>
        <dbReference type="ARBA" id="ARBA00023136"/>
    </source>
</evidence>
<evidence type="ECO:0000313" key="8">
    <source>
        <dbReference type="EMBL" id="CAB4589496.1"/>
    </source>
</evidence>
<dbReference type="PANTHER" id="PTHR11910">
    <property type="entry name" value="ATP SYNTHASE DELTA CHAIN"/>
    <property type="match status" value="1"/>
</dbReference>
<dbReference type="InterPro" id="IPR000711">
    <property type="entry name" value="ATPase_OSCP/dsu"/>
</dbReference>
<dbReference type="AlphaFoldDB" id="A0A6J7PVM8"/>
<keyword evidence="6" id="KW-0066">ATP synthesis</keyword>
<protein>
    <submittedName>
        <fullName evidence="12">Unannotated protein</fullName>
    </submittedName>
</protein>
<dbReference type="HAMAP" id="MF_01416">
    <property type="entry name" value="ATP_synth_delta_bact"/>
    <property type="match status" value="1"/>
</dbReference>
<keyword evidence="5" id="KW-0472">Membrane</keyword>
<dbReference type="EMBL" id="CAFBPI010000014">
    <property type="protein sequence ID" value="CAB5009278.1"/>
    <property type="molecule type" value="Genomic_DNA"/>
</dbReference>